<organism evidence="1 2">
    <name type="scientific">Fimbriiglobus ruber</name>
    <dbReference type="NCBI Taxonomy" id="1908690"/>
    <lineage>
        <taxon>Bacteria</taxon>
        <taxon>Pseudomonadati</taxon>
        <taxon>Planctomycetota</taxon>
        <taxon>Planctomycetia</taxon>
        <taxon>Gemmatales</taxon>
        <taxon>Gemmataceae</taxon>
        <taxon>Fimbriiglobus</taxon>
    </lineage>
</organism>
<protein>
    <submittedName>
        <fullName evidence="1">Uncharacterized protein</fullName>
    </submittedName>
</protein>
<gene>
    <name evidence="1" type="ORF">FRUB_09076</name>
</gene>
<evidence type="ECO:0000313" key="1">
    <source>
        <dbReference type="EMBL" id="OWK36513.1"/>
    </source>
</evidence>
<keyword evidence="2" id="KW-1185">Reference proteome</keyword>
<sequence>MSVISLSATAGPDGVLHLDIPVGAAGEYDIVVRPKTATNGDDRKPTPEELGWPPGFFERIVGSINDPTFVRGDQGWYEEREPLA</sequence>
<name>A0A225D6A7_9BACT</name>
<accession>A0A225D6A7</accession>
<dbReference type="OrthoDB" id="288170at2"/>
<dbReference type="AlphaFoldDB" id="A0A225D6A7"/>
<evidence type="ECO:0000313" key="2">
    <source>
        <dbReference type="Proteomes" id="UP000214646"/>
    </source>
</evidence>
<proteinExistence type="predicted"/>
<dbReference type="RefSeq" id="WP_088259498.1">
    <property type="nucleotide sequence ID" value="NZ_NIDE01000017.1"/>
</dbReference>
<dbReference type="Proteomes" id="UP000214646">
    <property type="component" value="Unassembled WGS sequence"/>
</dbReference>
<dbReference type="EMBL" id="NIDE01000017">
    <property type="protein sequence ID" value="OWK36513.1"/>
    <property type="molecule type" value="Genomic_DNA"/>
</dbReference>
<comment type="caution">
    <text evidence="1">The sequence shown here is derived from an EMBL/GenBank/DDBJ whole genome shotgun (WGS) entry which is preliminary data.</text>
</comment>
<reference evidence="2" key="1">
    <citation type="submission" date="2017-06" db="EMBL/GenBank/DDBJ databases">
        <title>Genome analysis of Fimbriiglobus ruber SP5, the first member of the order Planctomycetales with confirmed chitinolytic capability.</title>
        <authorList>
            <person name="Ravin N.V."/>
            <person name="Rakitin A.L."/>
            <person name="Ivanova A.A."/>
            <person name="Beletsky A.V."/>
            <person name="Kulichevskaya I.S."/>
            <person name="Mardanov A.V."/>
            <person name="Dedysh S.N."/>
        </authorList>
    </citation>
    <scope>NUCLEOTIDE SEQUENCE [LARGE SCALE GENOMIC DNA]</scope>
    <source>
        <strain evidence="2">SP5</strain>
    </source>
</reference>